<organism evidence="1 2">
    <name type="scientific">Enterococcus phage iF6</name>
    <dbReference type="NCBI Taxonomy" id="2765371"/>
    <lineage>
        <taxon>Viruses</taxon>
        <taxon>Duplodnaviria</taxon>
        <taxon>Heunggongvirae</taxon>
        <taxon>Uroviricota</taxon>
        <taxon>Caudoviricetes</taxon>
        <taxon>Herelleviridae</taxon>
        <taxon>Brockvirinae</taxon>
        <taxon>Schiekvirus</taxon>
        <taxon>Schiekvirus if6</taxon>
    </lineage>
</organism>
<sequence>MKDMKDFVPKFLLDSVDEALETVGLSTKPTLYNVLTSKETKETKKLIKLVDYASSEHADILAVVGKYITEGKNRGEFDDVHTLYTAWDSLLAQVDKINARIANLETALSMQASEIVVDKECIMEFKEAFADSAYFKLELTDTILIEETQIILNICNRYGTTATVFFGSFTEGFDSVTNYNRTPWVNIFKQSVAGKGLREAEVDEFIAKHRDDIDSDIFALLLKLTNISTSLFPGSVLISPSHEK</sequence>
<evidence type="ECO:0000313" key="2">
    <source>
        <dbReference type="Proteomes" id="UP000516045"/>
    </source>
</evidence>
<protein>
    <submittedName>
        <fullName evidence="1">Uncharacterized protein</fullName>
    </submittedName>
</protein>
<keyword evidence="2" id="KW-1185">Reference proteome</keyword>
<dbReference type="Proteomes" id="UP000516045">
    <property type="component" value="Segment"/>
</dbReference>
<dbReference type="EMBL" id="MT909815">
    <property type="protein sequence ID" value="QNL29522.1"/>
    <property type="molecule type" value="Genomic_DNA"/>
</dbReference>
<name>A0A7G8ZZ91_9CAUD</name>
<evidence type="ECO:0000313" key="1">
    <source>
        <dbReference type="EMBL" id="QNL29522.1"/>
    </source>
</evidence>
<accession>A0A7G8ZZ91</accession>
<gene>
    <name evidence="1" type="ORF">iF6_163</name>
</gene>
<proteinExistence type="predicted"/>
<reference evidence="1 2" key="1">
    <citation type="submission" date="2020-08" db="EMBL/GenBank/DDBJ databases">
        <authorList>
            <person name="Shadrin A.M."/>
            <person name="Buzikov R.M."/>
            <person name="Piligrimova E.G."/>
            <person name="Kazantseva O.A."/>
        </authorList>
    </citation>
    <scope>NUCLEOTIDE SEQUENCE [LARGE SCALE GENOMIC DNA]</scope>
</reference>